<keyword evidence="1" id="KW-0540">Nuclease</keyword>
<evidence type="ECO:0000256" key="5">
    <source>
        <dbReference type="ARBA" id="ARBA00023157"/>
    </source>
</evidence>
<dbReference type="InterPro" id="IPR008947">
    <property type="entry name" value="PLipase_C/P1_nuclease_dom_sf"/>
</dbReference>
<dbReference type="RefSeq" id="WP_150033732.1">
    <property type="nucleotide sequence ID" value="NZ_VWSH01000004.1"/>
</dbReference>
<evidence type="ECO:0000256" key="3">
    <source>
        <dbReference type="ARBA" id="ARBA00022759"/>
    </source>
</evidence>
<proteinExistence type="predicted"/>
<dbReference type="EMBL" id="VWSH01000004">
    <property type="protein sequence ID" value="KAA5532230.1"/>
    <property type="molecule type" value="Genomic_DNA"/>
</dbReference>
<dbReference type="GO" id="GO:0004519">
    <property type="term" value="F:endonuclease activity"/>
    <property type="evidence" value="ECO:0007669"/>
    <property type="project" value="UniProtKB-KW"/>
</dbReference>
<dbReference type="AlphaFoldDB" id="A0A5M6CCQ3"/>
<dbReference type="Proteomes" id="UP000323632">
    <property type="component" value="Unassembled WGS sequence"/>
</dbReference>
<dbReference type="InterPro" id="IPR003154">
    <property type="entry name" value="S1/P1nuclease"/>
</dbReference>
<reference evidence="7 8" key="1">
    <citation type="submission" date="2019-09" db="EMBL/GenBank/DDBJ databases">
        <title>Genome sequence and assembly of Taibaiella sp.</title>
        <authorList>
            <person name="Chhetri G."/>
        </authorList>
    </citation>
    <scope>NUCLEOTIDE SEQUENCE [LARGE SCALE GENOMIC DNA]</scope>
    <source>
        <strain evidence="7 8">KVB11</strain>
    </source>
</reference>
<dbReference type="CDD" id="cd11010">
    <property type="entry name" value="S1-P1_nuclease"/>
    <property type="match status" value="1"/>
</dbReference>
<gene>
    <name evidence="7" type="ORF">F0919_15640</name>
</gene>
<evidence type="ECO:0000256" key="4">
    <source>
        <dbReference type="ARBA" id="ARBA00022801"/>
    </source>
</evidence>
<dbReference type="Pfam" id="PF02265">
    <property type="entry name" value="S1-P1_nuclease"/>
    <property type="match status" value="1"/>
</dbReference>
<keyword evidence="6" id="KW-0325">Glycoprotein</keyword>
<dbReference type="GO" id="GO:0006308">
    <property type="term" value="P:DNA catabolic process"/>
    <property type="evidence" value="ECO:0007669"/>
    <property type="project" value="InterPro"/>
</dbReference>
<keyword evidence="8" id="KW-1185">Reference proteome</keyword>
<sequence>MKKIILPSILILLSIIIGSWGTLGHQTVAKIAENHLSPKARQEVAVLLGKQTLANVSNWADEIRPLPEYKYAAPLHYINVPSGLDYNEFSKAVTSQQTDNIYTAILQCKKKLLDKTTTREQKAEALKFLVHFVGDAHQPMHVSRAEDKGGNTIQVQFDGKGTNLHALWDSKLIDHQAFDLENMVKQYDRASNKEIAGWQRDEILKWLFESYQICDTLYAEVAKDNKLTEDYYKAHIPIVEKRIDQGGIRLAGLLNEIFKDGISEGAIHSLAIPLERKGN</sequence>
<name>A0A5M6CCQ3_9BACT</name>
<comment type="caution">
    <text evidence="7">The sequence shown here is derived from an EMBL/GenBank/DDBJ whole genome shotgun (WGS) entry which is preliminary data.</text>
</comment>
<keyword evidence="3" id="KW-0255">Endonuclease</keyword>
<keyword evidence="2" id="KW-0479">Metal-binding</keyword>
<keyword evidence="5" id="KW-1015">Disulfide bond</keyword>
<evidence type="ECO:0000256" key="2">
    <source>
        <dbReference type="ARBA" id="ARBA00022723"/>
    </source>
</evidence>
<dbReference type="GO" id="GO:0003676">
    <property type="term" value="F:nucleic acid binding"/>
    <property type="evidence" value="ECO:0007669"/>
    <property type="project" value="InterPro"/>
</dbReference>
<dbReference type="PANTHER" id="PTHR33146">
    <property type="entry name" value="ENDONUCLEASE 4"/>
    <property type="match status" value="1"/>
</dbReference>
<evidence type="ECO:0000313" key="8">
    <source>
        <dbReference type="Proteomes" id="UP000323632"/>
    </source>
</evidence>
<dbReference type="PANTHER" id="PTHR33146:SF26">
    <property type="entry name" value="ENDONUCLEASE 4"/>
    <property type="match status" value="1"/>
</dbReference>
<dbReference type="SUPFAM" id="SSF48537">
    <property type="entry name" value="Phospholipase C/P1 nuclease"/>
    <property type="match status" value="1"/>
</dbReference>
<keyword evidence="4" id="KW-0378">Hydrolase</keyword>
<protein>
    <submittedName>
        <fullName evidence="7">S1/P1 nuclease</fullName>
    </submittedName>
</protein>
<dbReference type="Gene3D" id="1.10.575.10">
    <property type="entry name" value="P1 Nuclease"/>
    <property type="match status" value="1"/>
</dbReference>
<evidence type="ECO:0000313" key="7">
    <source>
        <dbReference type="EMBL" id="KAA5532230.1"/>
    </source>
</evidence>
<evidence type="ECO:0000256" key="1">
    <source>
        <dbReference type="ARBA" id="ARBA00022722"/>
    </source>
</evidence>
<dbReference type="GO" id="GO:0046872">
    <property type="term" value="F:metal ion binding"/>
    <property type="evidence" value="ECO:0007669"/>
    <property type="project" value="UniProtKB-KW"/>
</dbReference>
<dbReference type="GO" id="GO:0016788">
    <property type="term" value="F:hydrolase activity, acting on ester bonds"/>
    <property type="evidence" value="ECO:0007669"/>
    <property type="project" value="InterPro"/>
</dbReference>
<accession>A0A5M6CCQ3</accession>
<evidence type="ECO:0000256" key="6">
    <source>
        <dbReference type="ARBA" id="ARBA00023180"/>
    </source>
</evidence>
<organism evidence="7 8">
    <name type="scientific">Taibaiella lutea</name>
    <dbReference type="NCBI Taxonomy" id="2608001"/>
    <lineage>
        <taxon>Bacteria</taxon>
        <taxon>Pseudomonadati</taxon>
        <taxon>Bacteroidota</taxon>
        <taxon>Chitinophagia</taxon>
        <taxon>Chitinophagales</taxon>
        <taxon>Chitinophagaceae</taxon>
        <taxon>Taibaiella</taxon>
    </lineage>
</organism>